<evidence type="ECO:0000256" key="1">
    <source>
        <dbReference type="ARBA" id="ARBA00034221"/>
    </source>
</evidence>
<dbReference type="Proteomes" id="UP000029409">
    <property type="component" value="Chromosome"/>
</dbReference>
<proteinExistence type="predicted"/>
<dbReference type="PANTHER" id="PTHR42951">
    <property type="entry name" value="METALLO-BETA-LACTAMASE DOMAIN-CONTAINING"/>
    <property type="match status" value="1"/>
</dbReference>
<dbReference type="OrthoDB" id="9802248at2"/>
<keyword evidence="5" id="KW-0378">Hydrolase</keyword>
<protein>
    <submittedName>
        <fullName evidence="5">Hydrolase</fullName>
    </submittedName>
</protein>
<dbReference type="InterPro" id="IPR050855">
    <property type="entry name" value="NDM-1-like"/>
</dbReference>
<evidence type="ECO:0000313" key="6">
    <source>
        <dbReference type="Proteomes" id="UP000029409"/>
    </source>
</evidence>
<dbReference type="STRING" id="44251.PDUR_07560"/>
<dbReference type="Pfam" id="PF00753">
    <property type="entry name" value="Lactamase_B"/>
    <property type="match status" value="1"/>
</dbReference>
<keyword evidence="6" id="KW-1185">Reference proteome</keyword>
<accession>A0A089IRZ4</accession>
<sequence>MGRSPEKMMKLSDSVIALNVPMLSPVLGPTEIYPALLKDEDGLTLVDTGMLGQFDELKQAVEDAGAQISDIRRVVITHQDIDHIGNLQELVNRIPGLELLAHADDIPYLNGSLPLVKFTSERIAQMPGGFKDLALHFLESLPGLGKFTVLQDGDMPPWGGGAEVIHTPGHTPGHICLYLPNDKLLLAADELRVVDGKLAGPVEWATPDMPLALRSLRKLEGRPIARVLCYHGGLYEGSPQPLIEELA</sequence>
<dbReference type="AlphaFoldDB" id="A0A089IRZ4"/>
<comment type="function">
    <text evidence="2">Counteracts the endogenous Pycsar antiviral defense system. Phosphodiesterase that enables metal-dependent hydrolysis of host cyclic nucleotide Pycsar defense signals such as cCMP and cUMP.</text>
</comment>
<comment type="catalytic activity">
    <reaction evidence="3">
        <text>3',5'-cyclic UMP + H2O = UMP + H(+)</text>
        <dbReference type="Rhea" id="RHEA:70575"/>
        <dbReference type="ChEBI" id="CHEBI:15377"/>
        <dbReference type="ChEBI" id="CHEBI:15378"/>
        <dbReference type="ChEBI" id="CHEBI:57865"/>
        <dbReference type="ChEBI" id="CHEBI:184387"/>
    </reaction>
    <physiologicalReaction direction="left-to-right" evidence="3">
        <dbReference type="Rhea" id="RHEA:70576"/>
    </physiologicalReaction>
</comment>
<dbReference type="eggNOG" id="COG0491">
    <property type="taxonomic scope" value="Bacteria"/>
</dbReference>
<dbReference type="Gene3D" id="3.60.15.10">
    <property type="entry name" value="Ribonuclease Z/Hydroxyacylglutathione hydrolase-like"/>
    <property type="match status" value="1"/>
</dbReference>
<evidence type="ECO:0000256" key="3">
    <source>
        <dbReference type="ARBA" id="ARBA00048505"/>
    </source>
</evidence>
<dbReference type="CDD" id="cd07721">
    <property type="entry name" value="yflN-like_MBL-fold"/>
    <property type="match status" value="1"/>
</dbReference>
<dbReference type="EMBL" id="CP009288">
    <property type="protein sequence ID" value="AIQ11804.1"/>
    <property type="molecule type" value="Genomic_DNA"/>
</dbReference>
<dbReference type="SUPFAM" id="SSF56281">
    <property type="entry name" value="Metallo-hydrolase/oxidoreductase"/>
    <property type="match status" value="1"/>
</dbReference>
<dbReference type="GO" id="GO:0016787">
    <property type="term" value="F:hydrolase activity"/>
    <property type="evidence" value="ECO:0007669"/>
    <property type="project" value="UniProtKB-KW"/>
</dbReference>
<organism evidence="5 6">
    <name type="scientific">Paenibacillus durus</name>
    <name type="common">Paenibacillus azotofixans</name>
    <dbReference type="NCBI Taxonomy" id="44251"/>
    <lineage>
        <taxon>Bacteria</taxon>
        <taxon>Bacillati</taxon>
        <taxon>Bacillota</taxon>
        <taxon>Bacilli</taxon>
        <taxon>Bacillales</taxon>
        <taxon>Paenibacillaceae</taxon>
        <taxon>Paenibacillus</taxon>
    </lineage>
</organism>
<gene>
    <name evidence="5" type="ORF">PDUR_07560</name>
</gene>
<evidence type="ECO:0000313" key="5">
    <source>
        <dbReference type="EMBL" id="AIQ11804.1"/>
    </source>
</evidence>
<name>A0A089IRZ4_PAEDU</name>
<feature type="domain" description="Metallo-beta-lactamase" evidence="4">
    <location>
        <begin position="31"/>
        <end position="231"/>
    </location>
</feature>
<dbReference type="InterPro" id="IPR001279">
    <property type="entry name" value="Metallo-B-lactamas"/>
</dbReference>
<evidence type="ECO:0000256" key="2">
    <source>
        <dbReference type="ARBA" id="ARBA00034301"/>
    </source>
</evidence>
<reference evidence="5 6" key="1">
    <citation type="submission" date="2014-08" db="EMBL/GenBank/DDBJ databases">
        <title>Comparative genomics of the Paenibacillus odorifer group.</title>
        <authorList>
            <person name="den Bakker H.C."/>
            <person name="Tsai Y.-C."/>
            <person name="Martin N."/>
            <person name="Korlach J."/>
            <person name="Wiedmann M."/>
        </authorList>
    </citation>
    <scope>NUCLEOTIDE SEQUENCE [LARGE SCALE GENOMIC DNA]</scope>
    <source>
        <strain evidence="5 6">DSM 1735</strain>
    </source>
</reference>
<dbReference type="InterPro" id="IPR036866">
    <property type="entry name" value="RibonucZ/Hydroxyglut_hydro"/>
</dbReference>
<dbReference type="SMART" id="SM00849">
    <property type="entry name" value="Lactamase_B"/>
    <property type="match status" value="1"/>
</dbReference>
<dbReference type="PANTHER" id="PTHR42951:SF15">
    <property type="entry name" value="METALLO-BETA-LACTAMASE SUPERFAMILY PROTEIN"/>
    <property type="match status" value="1"/>
</dbReference>
<comment type="catalytic activity">
    <reaction evidence="1">
        <text>3',5'-cyclic CMP + H2O = CMP + H(+)</text>
        <dbReference type="Rhea" id="RHEA:72675"/>
        <dbReference type="ChEBI" id="CHEBI:15377"/>
        <dbReference type="ChEBI" id="CHEBI:15378"/>
        <dbReference type="ChEBI" id="CHEBI:58003"/>
        <dbReference type="ChEBI" id="CHEBI:60377"/>
    </reaction>
    <physiologicalReaction direction="left-to-right" evidence="1">
        <dbReference type="Rhea" id="RHEA:72676"/>
    </physiologicalReaction>
</comment>
<evidence type="ECO:0000259" key="4">
    <source>
        <dbReference type="SMART" id="SM00849"/>
    </source>
</evidence>
<dbReference type="KEGG" id="pdu:PDUR_07560"/>